<feature type="coiled-coil region" evidence="1">
    <location>
        <begin position="230"/>
        <end position="613"/>
    </location>
</feature>
<feature type="compositionally biased region" description="Polar residues" evidence="2">
    <location>
        <begin position="1741"/>
        <end position="1762"/>
    </location>
</feature>
<feature type="coiled-coil region" evidence="1">
    <location>
        <begin position="638"/>
        <end position="1016"/>
    </location>
</feature>
<dbReference type="RefSeq" id="XP_066081497.1">
    <property type="nucleotide sequence ID" value="XM_066225400.1"/>
</dbReference>
<dbReference type="GO" id="GO:0003682">
    <property type="term" value="F:chromatin binding"/>
    <property type="evidence" value="ECO:0007669"/>
    <property type="project" value="TreeGrafter"/>
</dbReference>
<proteinExistence type="predicted"/>
<reference evidence="3 4" key="1">
    <citation type="submission" date="2024-01" db="EMBL/GenBank/DDBJ databases">
        <title>Comparative genomics of Cryptococcus and Kwoniella reveals pathogenesis evolution and contrasting modes of karyotype evolution via chromosome fusion or intercentromeric recombination.</title>
        <authorList>
            <person name="Coelho M.A."/>
            <person name="David-Palma M."/>
            <person name="Shea T."/>
            <person name="Bowers K."/>
            <person name="McGinley-Smith S."/>
            <person name="Mohammad A.W."/>
            <person name="Gnirke A."/>
            <person name="Yurkov A.M."/>
            <person name="Nowrousian M."/>
            <person name="Sun S."/>
            <person name="Cuomo C.A."/>
            <person name="Heitman J."/>
        </authorList>
    </citation>
    <scope>NUCLEOTIDE SEQUENCE [LARGE SCALE GENOMIC DNA]</scope>
    <source>
        <strain evidence="3 4">PYCC6329</strain>
    </source>
</reference>
<feature type="compositionally biased region" description="Basic and acidic residues" evidence="2">
    <location>
        <begin position="134"/>
        <end position="151"/>
    </location>
</feature>
<dbReference type="PANTHER" id="PTHR43941">
    <property type="entry name" value="STRUCTURAL MAINTENANCE OF CHROMOSOMES PROTEIN 2"/>
    <property type="match status" value="1"/>
</dbReference>
<organism evidence="3 4">
    <name type="scientific">Kwoniella europaea PYCC6329</name>
    <dbReference type="NCBI Taxonomy" id="1423913"/>
    <lineage>
        <taxon>Eukaryota</taxon>
        <taxon>Fungi</taxon>
        <taxon>Dikarya</taxon>
        <taxon>Basidiomycota</taxon>
        <taxon>Agaricomycotina</taxon>
        <taxon>Tremellomycetes</taxon>
        <taxon>Tremellales</taxon>
        <taxon>Cryptococcaceae</taxon>
        <taxon>Kwoniella</taxon>
    </lineage>
</organism>
<dbReference type="GO" id="GO:0000793">
    <property type="term" value="C:condensed chromosome"/>
    <property type="evidence" value="ECO:0007669"/>
    <property type="project" value="TreeGrafter"/>
</dbReference>
<feature type="region of interest" description="Disordered" evidence="2">
    <location>
        <begin position="1732"/>
        <end position="1848"/>
    </location>
</feature>
<dbReference type="GeneID" id="91100387"/>
<feature type="compositionally biased region" description="Polar residues" evidence="2">
    <location>
        <begin position="1805"/>
        <end position="1825"/>
    </location>
</feature>
<evidence type="ECO:0008006" key="5">
    <source>
        <dbReference type="Google" id="ProtNLM"/>
    </source>
</evidence>
<feature type="compositionally biased region" description="Polar residues" evidence="2">
    <location>
        <begin position="117"/>
        <end position="133"/>
    </location>
</feature>
<dbReference type="Proteomes" id="UP001358614">
    <property type="component" value="Chromosome 1"/>
</dbReference>
<evidence type="ECO:0000256" key="1">
    <source>
        <dbReference type="SAM" id="Coils"/>
    </source>
</evidence>
<gene>
    <name evidence="3" type="ORF">V865_001583</name>
</gene>
<dbReference type="EMBL" id="CP144089">
    <property type="protein sequence ID" value="WWD03530.1"/>
    <property type="molecule type" value="Genomic_DNA"/>
</dbReference>
<name>A0AAX4KAY2_9TREE</name>
<dbReference type="KEGG" id="ker:91100387"/>
<feature type="region of interest" description="Disordered" evidence="2">
    <location>
        <begin position="189"/>
        <end position="227"/>
    </location>
</feature>
<feature type="coiled-coil region" evidence="1">
    <location>
        <begin position="1509"/>
        <end position="1679"/>
    </location>
</feature>
<evidence type="ECO:0000313" key="3">
    <source>
        <dbReference type="EMBL" id="WWD03530.1"/>
    </source>
</evidence>
<accession>A0AAX4KAY2</accession>
<feature type="coiled-coil region" evidence="1">
    <location>
        <begin position="1093"/>
        <end position="1148"/>
    </location>
</feature>
<dbReference type="GO" id="GO:0000796">
    <property type="term" value="C:condensin complex"/>
    <property type="evidence" value="ECO:0007669"/>
    <property type="project" value="TreeGrafter"/>
</dbReference>
<keyword evidence="1" id="KW-0175">Coiled coil</keyword>
<feature type="region of interest" description="Disordered" evidence="2">
    <location>
        <begin position="117"/>
        <end position="172"/>
    </location>
</feature>
<dbReference type="Gene3D" id="1.10.287.1490">
    <property type="match status" value="1"/>
</dbReference>
<feature type="region of interest" description="Disordered" evidence="2">
    <location>
        <begin position="15"/>
        <end position="66"/>
    </location>
</feature>
<dbReference type="GO" id="GO:0000785">
    <property type="term" value="C:chromatin"/>
    <property type="evidence" value="ECO:0007669"/>
    <property type="project" value="TreeGrafter"/>
</dbReference>
<feature type="region of interest" description="Disordered" evidence="2">
    <location>
        <begin position="1018"/>
        <end position="1043"/>
    </location>
</feature>
<protein>
    <recommendedName>
        <fullName evidence="5">Nucleoprotein TPR/MLP1 domain-containing protein</fullName>
    </recommendedName>
</protein>
<dbReference type="GO" id="GO:0007076">
    <property type="term" value="P:mitotic chromosome condensation"/>
    <property type="evidence" value="ECO:0007669"/>
    <property type="project" value="TreeGrafter"/>
</dbReference>
<feature type="compositionally biased region" description="Low complexity" evidence="2">
    <location>
        <begin position="194"/>
        <end position="212"/>
    </location>
</feature>
<sequence length="1848" mass="207899">MSFIGAGELEHKVTQLQRQLDHKDHELNSIKNEQRKREEDLSNARRAKEDAEYKLRDEADRAHQAEKSITAKTTEISQLKLKLSNLESSLNQATDKLKKEEMDKERIQNALDEALNSGTEGASQQIKNLQSRTKQLEEALRSAEQEKERLRSQGISNDPWGSGEPLTRGERNRMMVLQNQVESLREENARLQASGPSKSSSSEFFSSSSPSRPKTKRRSMSVSAPAPPELIELENQILSLKDQLAICKKDLDKAVNEKLSVEITSKKKMEKLQSDMDDIKEELDFYRRNQDGNGTSSTQEVEKIKKVLTRENDKLQIQLKEKNNEVAKHVQQIKDLENHIESVGKLKADLERERNLRQSLEASKGDSSVSLTLLEEAEEQIQLLRAELVKARSTSATTATASSSKGGDMEIRHVKRELQKALRDKEYLESLVKENDELLAEKDEEIQRMKTAIPVPSSPVLGAKIDDTRLQELEEEKMGLEEKIEEQKERYEEEIKGIESRLEMVTKEVNAVKISEKQLAERLAMAQEEVETHRHQRVSTETQLESLSEKLTTKETEILSLNAQLSRLRDDLDKAQDAYLIALQDIESTRNRLQELEVSLDAKEKLLDDLRAQRDGLVSTLATRSRGDADFASLGNALKGAQAQLAEVEIALTENEGEKAKLREALAGAKLESDLSSQQVNDLSANLVAVEKQLDEVEERARTLSQQKDETIRSLNDQLDDLKMDVSSLQIKLDDKIAELAVSTASHDKIQDLFDEAMKSLGEVQAKLSEAEEAQADRSTATEARHKDEELFQLKEEKAQLSQTLQSAKEEFQEELAATTFKGEQDLLEAQGRVQNLEKQVEDLQSALSSVHHSKSSITSDSETVHRLEQKISQLRSERDDLRHNLSFVQNERHFAIRAANTDKEAALEDVRKVKDEIKQSNMACERLRVELEEVKIRLAENASTVHEIDDEEKQQLVERVSSLEAELSDQSEKVKSLESQLKSREEALSDIQGQLQKAEKRAEGLQKELLEMVNHVGQTTKLSDPPRHSPTSEETSDLPTDLVSAMNNGETRSRRTSLSHMRSRSNVSANMLQNLNTERQLQAKIGRRDARIAELTHDLEKANLNLTLAKEAQEETLEEITELAEERDRLQAELRQSTQRIEQVQVQVEDPEALRAMVLALVIYRQSVKSAESRWNVASEMLSRSRNASTALRAHIDVAEHKSNKDAQHVQSLEREKTALEMQVAALQAEETTSRSQLDEARKSIGDLQRRLSTYEAASLSTAESTAALSAMEAQVTEREERIRELKAQNIEYTARIEVLEGDLAELKSSRDEDLTALNSKISELEGELKDSQDKVKELGTEKEGLVEEIIAVERALEEGMNAASAEQEKMEEKYKEVEVRVVELEGQLREKVTQLEEMTRKSEDVERDLETAKDIVTDMTKASEEDQATGHKLRGELDILKKTNQGNSDVVTELREQLATLQTSSRTVEEEKKALTMEIIQLKEFVSSANDQTDLTKKQLDNTVIELEDARKAKEMVDELVQQVKIELASSEEHRKATESSLEDITNRMDKLSVELNVTKVDLVEKTQALQNALIVSEEQQTDLERLRLENSDLKVQLEKAQSATPTVEVDEELVADLKERIEQLESSLTQKTEEVDEADDRTREAFKTNAKLEKKLGKLQRQLEAAQVEKNTALNKLATQPQAQPRQPVVTSSSSAPTIISAAVVAPPPASPLAPTPIQTVAAAPPMTTKPRVVSAPSPIQRTPLSSVNIFQPSSNTHDPSPIPTSGHKRHREDDPVKPIPTVDAILQPPSMKSISPHRPKSSFTPQRGISTHGHTQVQGNPNLDIAKQRPAFPLPPTRSVFQPR</sequence>
<keyword evidence="4" id="KW-1185">Reference proteome</keyword>
<evidence type="ECO:0000256" key="2">
    <source>
        <dbReference type="SAM" id="MobiDB-lite"/>
    </source>
</evidence>
<evidence type="ECO:0000313" key="4">
    <source>
        <dbReference type="Proteomes" id="UP001358614"/>
    </source>
</evidence>
<feature type="coiled-coil region" evidence="1">
    <location>
        <begin position="1211"/>
        <end position="1417"/>
    </location>
</feature>
<dbReference type="PANTHER" id="PTHR43941:SF1">
    <property type="entry name" value="STRUCTURAL MAINTENANCE OF CHROMOSOMES PROTEIN 2"/>
    <property type="match status" value="1"/>
</dbReference>